<name>A0A7G8PDP3_9MYCO</name>
<sequence length="75" mass="7699">MVRRFCVACLMVMAAVAGAPAAGADPADLVPYCSGDQTPMDSNCRVAPSQVFTHDHSGANPETPLGLTPDEVPAV</sequence>
<evidence type="ECO:0000256" key="1">
    <source>
        <dbReference type="SAM" id="MobiDB-lite"/>
    </source>
</evidence>
<dbReference type="EMBL" id="CP059894">
    <property type="protein sequence ID" value="QNJ92459.1"/>
    <property type="molecule type" value="Genomic_DNA"/>
</dbReference>
<dbReference type="KEGG" id="mflu:HZU40_30675"/>
<dbReference type="Proteomes" id="UP000515498">
    <property type="component" value="Chromosome"/>
</dbReference>
<accession>A0A7G8PDP3</accession>
<dbReference type="AlphaFoldDB" id="A0A7G8PDP3"/>
<keyword evidence="2" id="KW-0732">Signal</keyword>
<gene>
    <name evidence="3" type="ORF">HZU40_30675</name>
</gene>
<evidence type="ECO:0000313" key="4">
    <source>
        <dbReference type="Proteomes" id="UP000515498"/>
    </source>
</evidence>
<feature type="chain" id="PRO_5038533075" evidence="2">
    <location>
        <begin position="22"/>
        <end position="75"/>
    </location>
</feature>
<evidence type="ECO:0000313" key="3">
    <source>
        <dbReference type="EMBL" id="QNJ92459.1"/>
    </source>
</evidence>
<evidence type="ECO:0000256" key="2">
    <source>
        <dbReference type="SAM" id="SignalP"/>
    </source>
</evidence>
<feature type="signal peptide" evidence="2">
    <location>
        <begin position="1"/>
        <end position="21"/>
    </location>
</feature>
<reference evidence="3 4" key="1">
    <citation type="submission" date="2020-07" db="EMBL/GenBank/DDBJ databases">
        <title>Draft genome sequence of four isobutane-metabolizing strains capable of cometabolically degrading diverse ether contaminants.</title>
        <authorList>
            <person name="Chen W."/>
            <person name="Faulkner N."/>
            <person name="Smith C."/>
            <person name="Hyman M."/>
        </authorList>
    </citation>
    <scope>NUCLEOTIDE SEQUENCE [LARGE SCALE GENOMIC DNA]</scope>
    <source>
        <strain evidence="3 4">2A</strain>
    </source>
</reference>
<organism evidence="3 4">
    <name type="scientific">Mycolicibacterium fluoranthenivorans</name>
    <dbReference type="NCBI Taxonomy" id="258505"/>
    <lineage>
        <taxon>Bacteria</taxon>
        <taxon>Bacillati</taxon>
        <taxon>Actinomycetota</taxon>
        <taxon>Actinomycetes</taxon>
        <taxon>Mycobacteriales</taxon>
        <taxon>Mycobacteriaceae</taxon>
        <taxon>Mycolicibacterium</taxon>
    </lineage>
</organism>
<dbReference type="RefSeq" id="WP_187096868.1">
    <property type="nucleotide sequence ID" value="NZ_CP059894.1"/>
</dbReference>
<proteinExistence type="predicted"/>
<protein>
    <submittedName>
        <fullName evidence="3">Uncharacterized protein</fullName>
    </submittedName>
</protein>
<feature type="region of interest" description="Disordered" evidence="1">
    <location>
        <begin position="52"/>
        <end position="75"/>
    </location>
</feature>